<proteinExistence type="predicted"/>
<reference evidence="1 2" key="1">
    <citation type="submission" date="2016-10" db="EMBL/GenBank/DDBJ databases">
        <authorList>
            <person name="de Groot N.N."/>
        </authorList>
    </citation>
    <scope>NUCLEOTIDE SEQUENCE [LARGE SCALE GENOMIC DNA]</scope>
    <source>
        <strain evidence="1 2">CPCC 202699</strain>
    </source>
</reference>
<dbReference type="STRING" id="589385.SAMN05421504_106141"/>
<keyword evidence="2" id="KW-1185">Reference proteome</keyword>
<evidence type="ECO:0000313" key="2">
    <source>
        <dbReference type="Proteomes" id="UP000199515"/>
    </source>
</evidence>
<dbReference type="SUPFAM" id="SSF50475">
    <property type="entry name" value="FMN-binding split barrel"/>
    <property type="match status" value="1"/>
</dbReference>
<protein>
    <submittedName>
        <fullName evidence="1">Pyridoxamine 5'-phosphate oxidase</fullName>
    </submittedName>
</protein>
<sequence>MPRTLTTTEREDFLAEPRIGVLSVEGDGDRPPLTVPVWYAYEPGGDLTFFTGTQGRTARKTRLLEDAGKLSFCVQQAEFPYKYVTVECSVLKADREPRVEDVLAITSRYLPEGHAQGFADGETADPTGTFVLFTARPDRWLSADFGSE</sequence>
<dbReference type="RefSeq" id="WP_091293513.1">
    <property type="nucleotide sequence ID" value="NZ_FNON01000006.1"/>
</dbReference>
<dbReference type="InterPro" id="IPR012349">
    <property type="entry name" value="Split_barrel_FMN-bd"/>
</dbReference>
<dbReference type="AlphaFoldDB" id="A0A1H3LCX5"/>
<dbReference type="Proteomes" id="UP000199515">
    <property type="component" value="Unassembled WGS sequence"/>
</dbReference>
<dbReference type="Gene3D" id="2.30.110.10">
    <property type="entry name" value="Electron Transport, Fmn-binding Protein, Chain A"/>
    <property type="match status" value="1"/>
</dbReference>
<accession>A0A1H3LCX5</accession>
<organism evidence="1 2">
    <name type="scientific">Amycolatopsis xylanica</name>
    <dbReference type="NCBI Taxonomy" id="589385"/>
    <lineage>
        <taxon>Bacteria</taxon>
        <taxon>Bacillati</taxon>
        <taxon>Actinomycetota</taxon>
        <taxon>Actinomycetes</taxon>
        <taxon>Pseudonocardiales</taxon>
        <taxon>Pseudonocardiaceae</taxon>
        <taxon>Amycolatopsis</taxon>
    </lineage>
</organism>
<gene>
    <name evidence="1" type="ORF">SAMN05421504_106141</name>
</gene>
<evidence type="ECO:0000313" key="1">
    <source>
        <dbReference type="EMBL" id="SDY61725.1"/>
    </source>
</evidence>
<name>A0A1H3LCX5_9PSEU</name>
<dbReference type="OrthoDB" id="5242787at2"/>
<dbReference type="EMBL" id="FNON01000006">
    <property type="protein sequence ID" value="SDY61725.1"/>
    <property type="molecule type" value="Genomic_DNA"/>
</dbReference>